<evidence type="ECO:0000313" key="1">
    <source>
        <dbReference type="EMBL" id="CAF4941677.1"/>
    </source>
</evidence>
<protein>
    <recommendedName>
        <fullName evidence="3">Integrase catalytic domain-containing protein</fullName>
    </recommendedName>
</protein>
<keyword evidence="2" id="KW-1185">Reference proteome</keyword>
<organism evidence="1 2">
    <name type="scientific">Pieris macdunnoughi</name>
    <dbReference type="NCBI Taxonomy" id="345717"/>
    <lineage>
        <taxon>Eukaryota</taxon>
        <taxon>Metazoa</taxon>
        <taxon>Ecdysozoa</taxon>
        <taxon>Arthropoda</taxon>
        <taxon>Hexapoda</taxon>
        <taxon>Insecta</taxon>
        <taxon>Pterygota</taxon>
        <taxon>Neoptera</taxon>
        <taxon>Endopterygota</taxon>
        <taxon>Lepidoptera</taxon>
        <taxon>Glossata</taxon>
        <taxon>Ditrysia</taxon>
        <taxon>Papilionoidea</taxon>
        <taxon>Pieridae</taxon>
        <taxon>Pierinae</taxon>
        <taxon>Pieris</taxon>
    </lineage>
</organism>
<evidence type="ECO:0000313" key="2">
    <source>
        <dbReference type="Proteomes" id="UP000663880"/>
    </source>
</evidence>
<dbReference type="SUPFAM" id="SSF53098">
    <property type="entry name" value="Ribonuclease H-like"/>
    <property type="match status" value="1"/>
</dbReference>
<name>A0A821XPB9_9NEOP</name>
<dbReference type="OrthoDB" id="417598at2759"/>
<dbReference type="AlphaFoldDB" id="A0A821XPB9"/>
<evidence type="ECO:0008006" key="3">
    <source>
        <dbReference type="Google" id="ProtNLM"/>
    </source>
</evidence>
<dbReference type="EMBL" id="CAJOBZ010000067">
    <property type="protein sequence ID" value="CAF4941677.1"/>
    <property type="molecule type" value="Genomic_DNA"/>
</dbReference>
<dbReference type="Gene3D" id="3.30.420.10">
    <property type="entry name" value="Ribonuclease H-like superfamily/Ribonuclease H"/>
    <property type="match status" value="1"/>
</dbReference>
<dbReference type="InterPro" id="IPR012337">
    <property type="entry name" value="RNaseH-like_sf"/>
</dbReference>
<gene>
    <name evidence="1" type="ORF">PMACD_LOCUS14782</name>
</gene>
<reference evidence="1" key="1">
    <citation type="submission" date="2021-02" db="EMBL/GenBank/DDBJ databases">
        <authorList>
            <person name="Steward A R."/>
        </authorList>
    </citation>
    <scope>NUCLEOTIDE SEQUENCE</scope>
</reference>
<dbReference type="Proteomes" id="UP000663880">
    <property type="component" value="Unassembled WGS sequence"/>
</dbReference>
<dbReference type="GO" id="GO:0003676">
    <property type="term" value="F:nucleic acid binding"/>
    <property type="evidence" value="ECO:0007669"/>
    <property type="project" value="InterPro"/>
</dbReference>
<dbReference type="InterPro" id="IPR036397">
    <property type="entry name" value="RNaseH_sf"/>
</dbReference>
<proteinExistence type="predicted"/>
<sequence length="91" mass="10594">MHRENGQVERYTRTLLNMLRTAVNHRKSEWAKELWQLQFILNLTKQKTTQTSALNHLIGHDSATPVIRTLVRDVALNLGSSSQQGRREMLR</sequence>
<accession>A0A821XPB9</accession>
<comment type="caution">
    <text evidence="1">The sequence shown here is derived from an EMBL/GenBank/DDBJ whole genome shotgun (WGS) entry which is preliminary data.</text>
</comment>